<dbReference type="SUPFAM" id="SSF54236">
    <property type="entry name" value="Ubiquitin-like"/>
    <property type="match status" value="1"/>
</dbReference>
<dbReference type="CDD" id="cd01767">
    <property type="entry name" value="UBX"/>
    <property type="match status" value="1"/>
</dbReference>
<sequence length="507" mass="56608">MDDEAISQIVAVTGCNPDIARQYAQLADGDPNQAVQLFFENGGADLSTGTSAPPPPPPPSFRPAAAGNSSDPINVDDDDSAPSRPHQSSNFEDDEAMARRLQEEAYGDQEQGVRAPIARHAETLAGPGADMMDDFEDAMQARMQAFRQRHQPQAQRGIFNQRETSAIWTDEGEPQPDLAEATGGASEQSARSNMLARLFQPPWDLMFTGSWEEARDEGKEGKKWLLINIQDGSIFDCQALNRDLWKNDGVVDTIKENFIFLQYSKDDPRASDYNSFYFQNHDNPDQYPHVAIVDPRTGEQVKLWSRKIPTSSDFLMQLHEFLDRYSLDNNARNPVAKRKSEVKKEKSVHEMTEEEMLERALQASLASEAVEKPSTKEDPDDLTRSIGDMRNQGEAMDIDQNGNVAKEPTPFSLISSDQPHVQPEAGEGITRVQIKHAGGRIIRRFAQNDPVQRIYEFLKAEPIEGKDGAEFELISMNKNLLESRHETIEAAGLKNGTVMVEFVDSAE</sequence>
<dbReference type="AlphaFoldDB" id="W2RQ26"/>
<dbReference type="GO" id="GO:0005634">
    <property type="term" value="C:nucleus"/>
    <property type="evidence" value="ECO:0007669"/>
    <property type="project" value="TreeGrafter"/>
</dbReference>
<dbReference type="Pfam" id="PF14555">
    <property type="entry name" value="UBA_4"/>
    <property type="match status" value="1"/>
</dbReference>
<accession>W2RQ26</accession>
<dbReference type="GO" id="GO:0043130">
    <property type="term" value="F:ubiquitin binding"/>
    <property type="evidence" value="ECO:0007669"/>
    <property type="project" value="TreeGrafter"/>
</dbReference>
<keyword evidence="4" id="KW-1185">Reference proteome</keyword>
<dbReference type="InterPro" id="IPR036249">
    <property type="entry name" value="Thioredoxin-like_sf"/>
</dbReference>
<organism evidence="3 4">
    <name type="scientific">Cyphellophora europaea (strain CBS 101466)</name>
    <name type="common">Phialophora europaea</name>
    <dbReference type="NCBI Taxonomy" id="1220924"/>
    <lineage>
        <taxon>Eukaryota</taxon>
        <taxon>Fungi</taxon>
        <taxon>Dikarya</taxon>
        <taxon>Ascomycota</taxon>
        <taxon>Pezizomycotina</taxon>
        <taxon>Eurotiomycetes</taxon>
        <taxon>Chaetothyriomycetidae</taxon>
        <taxon>Chaetothyriales</taxon>
        <taxon>Cyphellophoraceae</taxon>
        <taxon>Cyphellophora</taxon>
    </lineage>
</organism>
<dbReference type="FunCoup" id="W2RQ26">
    <property type="interactions" value="954"/>
</dbReference>
<evidence type="ECO:0000313" key="3">
    <source>
        <dbReference type="EMBL" id="ETN38631.1"/>
    </source>
</evidence>
<dbReference type="EMBL" id="KB822722">
    <property type="protein sequence ID" value="ETN38631.1"/>
    <property type="molecule type" value="Genomic_DNA"/>
</dbReference>
<dbReference type="InterPro" id="IPR009060">
    <property type="entry name" value="UBA-like_sf"/>
</dbReference>
<dbReference type="InterPro" id="IPR006577">
    <property type="entry name" value="UAS"/>
</dbReference>
<dbReference type="InParanoid" id="W2RQ26"/>
<feature type="compositionally biased region" description="Basic and acidic residues" evidence="1">
    <location>
        <begin position="369"/>
        <end position="383"/>
    </location>
</feature>
<dbReference type="PANTHER" id="PTHR23322:SF6">
    <property type="entry name" value="UBX DOMAIN-CONTAINING PROTEIN 7"/>
    <property type="match status" value="1"/>
</dbReference>
<dbReference type="Gene3D" id="1.10.8.10">
    <property type="entry name" value="DNA helicase RuvA subunit, C-terminal domain"/>
    <property type="match status" value="1"/>
</dbReference>
<dbReference type="PANTHER" id="PTHR23322">
    <property type="entry name" value="FAS-ASSOCIATED PROTEIN"/>
    <property type="match status" value="1"/>
</dbReference>
<dbReference type="InterPro" id="IPR029071">
    <property type="entry name" value="Ubiquitin-like_domsf"/>
</dbReference>
<dbReference type="Pfam" id="PF00789">
    <property type="entry name" value="UBX"/>
    <property type="match status" value="1"/>
</dbReference>
<feature type="region of interest" description="Disordered" evidence="1">
    <location>
        <begin position="366"/>
        <end position="422"/>
    </location>
</feature>
<dbReference type="VEuPathDB" id="FungiDB:HMPREF1541_06668"/>
<dbReference type="Gene3D" id="3.40.30.10">
    <property type="entry name" value="Glutaredoxin"/>
    <property type="match status" value="1"/>
</dbReference>
<feature type="compositionally biased region" description="Pro residues" evidence="1">
    <location>
        <begin position="52"/>
        <end position="61"/>
    </location>
</feature>
<dbReference type="OrthoDB" id="270602at2759"/>
<dbReference type="RefSeq" id="XP_008719220.1">
    <property type="nucleotide sequence ID" value="XM_008720998.1"/>
</dbReference>
<proteinExistence type="predicted"/>
<feature type="domain" description="UBX" evidence="2">
    <location>
        <begin position="438"/>
        <end position="501"/>
    </location>
</feature>
<evidence type="ECO:0000313" key="4">
    <source>
        <dbReference type="Proteomes" id="UP000030752"/>
    </source>
</evidence>
<dbReference type="GO" id="GO:0043161">
    <property type="term" value="P:proteasome-mediated ubiquitin-dependent protein catabolic process"/>
    <property type="evidence" value="ECO:0007669"/>
    <property type="project" value="TreeGrafter"/>
</dbReference>
<dbReference type="eggNOG" id="KOG1364">
    <property type="taxonomic scope" value="Eukaryota"/>
</dbReference>
<dbReference type="SMART" id="SM00594">
    <property type="entry name" value="UAS"/>
    <property type="match status" value="1"/>
</dbReference>
<dbReference type="PROSITE" id="PS50033">
    <property type="entry name" value="UBX"/>
    <property type="match status" value="1"/>
</dbReference>
<name>W2RQ26_CYPE1</name>
<dbReference type="InterPro" id="IPR001012">
    <property type="entry name" value="UBX_dom"/>
</dbReference>
<reference evidence="3 4" key="1">
    <citation type="submission" date="2013-03" db="EMBL/GenBank/DDBJ databases">
        <title>The Genome Sequence of Phialophora europaea CBS 101466.</title>
        <authorList>
            <consortium name="The Broad Institute Genomics Platform"/>
            <person name="Cuomo C."/>
            <person name="de Hoog S."/>
            <person name="Gorbushina A."/>
            <person name="Walker B."/>
            <person name="Young S.K."/>
            <person name="Zeng Q."/>
            <person name="Gargeya S."/>
            <person name="Fitzgerald M."/>
            <person name="Haas B."/>
            <person name="Abouelleil A."/>
            <person name="Allen A.W."/>
            <person name="Alvarado L."/>
            <person name="Arachchi H.M."/>
            <person name="Berlin A.M."/>
            <person name="Chapman S.B."/>
            <person name="Gainer-Dewar J."/>
            <person name="Goldberg J."/>
            <person name="Griggs A."/>
            <person name="Gujja S."/>
            <person name="Hansen M."/>
            <person name="Howarth C."/>
            <person name="Imamovic A."/>
            <person name="Ireland A."/>
            <person name="Larimer J."/>
            <person name="McCowan C."/>
            <person name="Murphy C."/>
            <person name="Pearson M."/>
            <person name="Poon T.W."/>
            <person name="Priest M."/>
            <person name="Roberts A."/>
            <person name="Saif S."/>
            <person name="Shea T."/>
            <person name="Sisk P."/>
            <person name="Sykes S."/>
            <person name="Wortman J."/>
            <person name="Nusbaum C."/>
            <person name="Birren B."/>
        </authorList>
    </citation>
    <scope>NUCLEOTIDE SEQUENCE [LARGE SCALE GENOMIC DNA]</scope>
    <source>
        <strain evidence="3 4">CBS 101466</strain>
    </source>
</reference>
<dbReference type="SUPFAM" id="SSF52833">
    <property type="entry name" value="Thioredoxin-like"/>
    <property type="match status" value="1"/>
</dbReference>
<evidence type="ECO:0000256" key="1">
    <source>
        <dbReference type="SAM" id="MobiDB-lite"/>
    </source>
</evidence>
<dbReference type="SUPFAM" id="SSF46934">
    <property type="entry name" value="UBA-like"/>
    <property type="match status" value="1"/>
</dbReference>
<dbReference type="Gene3D" id="3.10.20.90">
    <property type="entry name" value="Phosphatidylinositol 3-kinase Catalytic Subunit, Chain A, domain 1"/>
    <property type="match status" value="1"/>
</dbReference>
<dbReference type="GeneID" id="19974007"/>
<dbReference type="STRING" id="1220924.W2RQ26"/>
<dbReference type="InterPro" id="IPR050730">
    <property type="entry name" value="UBX_domain-protein"/>
</dbReference>
<evidence type="ECO:0000259" key="2">
    <source>
        <dbReference type="PROSITE" id="PS50033"/>
    </source>
</evidence>
<dbReference type="Pfam" id="PF13899">
    <property type="entry name" value="Thioredoxin_7"/>
    <property type="match status" value="1"/>
</dbReference>
<gene>
    <name evidence="3" type="ORF">HMPREF1541_06668</name>
</gene>
<dbReference type="CDD" id="cd02958">
    <property type="entry name" value="UAS"/>
    <property type="match status" value="1"/>
</dbReference>
<feature type="region of interest" description="Disordered" evidence="1">
    <location>
        <begin position="39"/>
        <end position="93"/>
    </location>
</feature>
<dbReference type="HOGENOM" id="CLU_021255_2_0_1"/>
<protein>
    <recommendedName>
        <fullName evidence="2">UBX domain-containing protein</fullName>
    </recommendedName>
</protein>
<dbReference type="Proteomes" id="UP000030752">
    <property type="component" value="Unassembled WGS sequence"/>
</dbReference>